<evidence type="ECO:0000259" key="6">
    <source>
        <dbReference type="PROSITE" id="PS51194"/>
    </source>
</evidence>
<dbReference type="Gene3D" id="3.40.50.300">
    <property type="entry name" value="P-loop containing nucleotide triphosphate hydrolases"/>
    <property type="match status" value="2"/>
</dbReference>
<dbReference type="Gene3D" id="1.20.1320.20">
    <property type="entry name" value="hef helicase domain"/>
    <property type="match status" value="1"/>
</dbReference>
<dbReference type="EMBL" id="JAHEAC010000015">
    <property type="protein sequence ID" value="MBX8643664.1"/>
    <property type="molecule type" value="Genomic_DNA"/>
</dbReference>
<dbReference type="GO" id="GO:0003676">
    <property type="term" value="F:nucleic acid binding"/>
    <property type="evidence" value="ECO:0007669"/>
    <property type="project" value="InterPro"/>
</dbReference>
<dbReference type="PANTHER" id="PTHR14025">
    <property type="entry name" value="FANCONI ANEMIA GROUP M FANCM FAMILY MEMBER"/>
    <property type="match status" value="1"/>
</dbReference>
<gene>
    <name evidence="7" type="ORF">J9259_02130</name>
    <name evidence="8" type="ORF">KIY12_02910</name>
</gene>
<evidence type="ECO:0000256" key="3">
    <source>
        <dbReference type="ARBA" id="ARBA00022806"/>
    </source>
</evidence>
<keyword evidence="3 7" id="KW-0347">Helicase</keyword>
<dbReference type="PANTHER" id="PTHR14025:SF20">
    <property type="entry name" value="FANCONI ANEMIA GROUP M PROTEIN"/>
    <property type="match status" value="1"/>
</dbReference>
<feature type="domain" description="Helicase ATP-binding" evidence="5">
    <location>
        <begin position="46"/>
        <end position="209"/>
    </location>
</feature>
<dbReference type="PROSITE" id="PS51194">
    <property type="entry name" value="HELICASE_CTER"/>
    <property type="match status" value="1"/>
</dbReference>
<reference evidence="7" key="1">
    <citation type="submission" date="2021-04" db="EMBL/GenBank/DDBJ databases">
        <title>Genomic insights into ecological role and evolution of a novel Thermoplasmata order Candidatus Sysuiplasmatales.</title>
        <authorList>
            <person name="Yuan Y."/>
        </authorList>
    </citation>
    <scope>NUCLEOTIDE SEQUENCE</scope>
    <source>
        <strain evidence="8">TUT19-bin139</strain>
        <strain evidence="7">YP2-bin.285</strain>
    </source>
</reference>
<dbReference type="EMBL" id="JAGVSJ010000003">
    <property type="protein sequence ID" value="MBX8631309.1"/>
    <property type="molecule type" value="Genomic_DNA"/>
</dbReference>
<comment type="caution">
    <text evidence="7">The sequence shown here is derived from an EMBL/GenBank/DDBJ whole genome shotgun (WGS) entry which is preliminary data.</text>
</comment>
<keyword evidence="1" id="KW-0547">Nucleotide-binding</keyword>
<proteinExistence type="predicted"/>
<dbReference type="SMART" id="SM00490">
    <property type="entry name" value="HELICc"/>
    <property type="match status" value="1"/>
</dbReference>
<keyword evidence="2" id="KW-0378">Hydrolase</keyword>
<dbReference type="SMART" id="SM00487">
    <property type="entry name" value="DEXDc"/>
    <property type="match status" value="1"/>
</dbReference>
<dbReference type="GO" id="GO:0004386">
    <property type="term" value="F:helicase activity"/>
    <property type="evidence" value="ECO:0007669"/>
    <property type="project" value="UniProtKB-KW"/>
</dbReference>
<organism evidence="7 9">
    <name type="scientific">Candidatus Sysuiplasma superficiale</name>
    <dbReference type="NCBI Taxonomy" id="2823368"/>
    <lineage>
        <taxon>Archaea</taxon>
        <taxon>Methanobacteriati</taxon>
        <taxon>Thermoplasmatota</taxon>
        <taxon>Thermoplasmata</taxon>
        <taxon>Candidatus Sysuiplasmatales</taxon>
        <taxon>Candidatus Sysuiplasmataceae</taxon>
        <taxon>Candidatus Sysuiplasma</taxon>
    </lineage>
</organism>
<evidence type="ECO:0000256" key="1">
    <source>
        <dbReference type="ARBA" id="ARBA00022741"/>
    </source>
</evidence>
<keyword evidence="4" id="KW-0067">ATP-binding</keyword>
<dbReference type="GO" id="GO:0016787">
    <property type="term" value="F:hydrolase activity"/>
    <property type="evidence" value="ECO:0007669"/>
    <property type="project" value="UniProtKB-KW"/>
</dbReference>
<evidence type="ECO:0000313" key="7">
    <source>
        <dbReference type="EMBL" id="MBX8631309.1"/>
    </source>
</evidence>
<evidence type="ECO:0000313" key="8">
    <source>
        <dbReference type="EMBL" id="MBX8643664.1"/>
    </source>
</evidence>
<dbReference type="InterPro" id="IPR027417">
    <property type="entry name" value="P-loop_NTPase"/>
</dbReference>
<protein>
    <submittedName>
        <fullName evidence="7">DEAD/DEAH box helicase family protein</fullName>
    </submittedName>
</protein>
<evidence type="ECO:0000256" key="4">
    <source>
        <dbReference type="ARBA" id="ARBA00022840"/>
    </source>
</evidence>
<dbReference type="PROSITE" id="PS51192">
    <property type="entry name" value="HELICASE_ATP_BIND_1"/>
    <property type="match status" value="1"/>
</dbReference>
<dbReference type="Proteomes" id="UP000716004">
    <property type="component" value="Unassembled WGS sequence"/>
</dbReference>
<feature type="domain" description="Helicase C-terminal" evidence="6">
    <location>
        <begin position="365"/>
        <end position="524"/>
    </location>
</feature>
<dbReference type="Proteomes" id="UP000750197">
    <property type="component" value="Unassembled WGS sequence"/>
</dbReference>
<dbReference type="Pfam" id="PF00270">
    <property type="entry name" value="DEAD"/>
    <property type="match status" value="1"/>
</dbReference>
<dbReference type="GO" id="GO:0140097">
    <property type="term" value="F:catalytic activity, acting on DNA"/>
    <property type="evidence" value="ECO:0007669"/>
    <property type="project" value="UniProtKB-ARBA"/>
</dbReference>
<dbReference type="GO" id="GO:0005524">
    <property type="term" value="F:ATP binding"/>
    <property type="evidence" value="ECO:0007669"/>
    <property type="project" value="UniProtKB-KW"/>
</dbReference>
<accession>A0A8J7YJD0</accession>
<evidence type="ECO:0000259" key="5">
    <source>
        <dbReference type="PROSITE" id="PS51192"/>
    </source>
</evidence>
<dbReference type="Pfam" id="PF00271">
    <property type="entry name" value="Helicase_C"/>
    <property type="match status" value="1"/>
</dbReference>
<dbReference type="SUPFAM" id="SSF52540">
    <property type="entry name" value="P-loop containing nucleoside triphosphate hydrolases"/>
    <property type="match status" value="1"/>
</dbReference>
<dbReference type="InterPro" id="IPR041755">
    <property type="entry name" value="Hef_ID"/>
</dbReference>
<dbReference type="AlphaFoldDB" id="A0A8J7YJD0"/>
<name>A0A8J7YJD0_9ARCH</name>
<sequence length="524" mass="58897">MQKGQSTLFDFTEIDRSRGIEEAEGFLSHPYIEPREVEYREFQVELAKAAVDSNLLVVIPTGLGKTLIALIAAAEMLRLGGKKVLFLAPTRPLVMQHLETFSRKFVLKSFALFTGSVSSDERKRLWESKTVIFSTPQSVENDLREGIYDLSGVALCIFDEAHRAVGNYSYVNVAKACHESGARILGLTASPGSKRSKIEDILAALSIERVEIRERLDIDVEDYVKSVKEEVVRVELSEEMNALLGPIDDLLHEKIVKLQKMGFLRYKKANLVSRKDLLSVRAAIMGRKKKSGYLFGAMHNSVVAMHAYHCSELLETQGIVPLKLYLERMSSSEKLSRVERGFLNDKRTKAVLEMLSEQSGISHPKIEALNDVISEQLELKPDSLIMVFTQYRDTIESISAHLSEKGIRFAKFIGQSDRGSERGMSQKEQKKTITDFAAGKFSVLLASSIGEEGIDVPDVDLVVFYEPIPSEIRYIQRKGRTGRSSFGRVVILVASGTRDEAYFRASRKRERKMTRIVRSMKNSG</sequence>
<dbReference type="InterPro" id="IPR011545">
    <property type="entry name" value="DEAD/DEAH_box_helicase_dom"/>
</dbReference>
<dbReference type="Pfam" id="PF21210">
    <property type="entry name" value="RNA_helicase_helical"/>
    <property type="match status" value="1"/>
</dbReference>
<dbReference type="InterPro" id="IPR014001">
    <property type="entry name" value="Helicase_ATP-bd"/>
</dbReference>
<evidence type="ECO:0000256" key="2">
    <source>
        <dbReference type="ARBA" id="ARBA00022801"/>
    </source>
</evidence>
<evidence type="ECO:0000313" key="9">
    <source>
        <dbReference type="Proteomes" id="UP000716004"/>
    </source>
</evidence>
<dbReference type="InterPro" id="IPR001650">
    <property type="entry name" value="Helicase_C-like"/>
</dbReference>